<dbReference type="RefSeq" id="WP_345551940.1">
    <property type="nucleotide sequence ID" value="NZ_BAABRT010000021.1"/>
</dbReference>
<feature type="signal peptide" evidence="2">
    <location>
        <begin position="1"/>
        <end position="21"/>
    </location>
</feature>
<keyword evidence="4" id="KW-1185">Reference proteome</keyword>
<evidence type="ECO:0000313" key="3">
    <source>
        <dbReference type="EMBL" id="GAA5525893.1"/>
    </source>
</evidence>
<evidence type="ECO:0000313" key="4">
    <source>
        <dbReference type="Proteomes" id="UP001408594"/>
    </source>
</evidence>
<reference evidence="3 4" key="1">
    <citation type="submission" date="2024-02" db="EMBL/GenBank/DDBJ databases">
        <title>Microbulbifer aestuariivivens NBRC 112533.</title>
        <authorList>
            <person name="Ichikawa N."/>
            <person name="Katano-Makiyama Y."/>
            <person name="Hidaka K."/>
        </authorList>
    </citation>
    <scope>NUCLEOTIDE SEQUENCE [LARGE SCALE GENOMIC DNA]</scope>
    <source>
        <strain evidence="3 4">NBRC 112533</strain>
    </source>
</reference>
<evidence type="ECO:0000256" key="1">
    <source>
        <dbReference type="SAM" id="Coils"/>
    </source>
</evidence>
<evidence type="ECO:0000256" key="2">
    <source>
        <dbReference type="SAM" id="SignalP"/>
    </source>
</evidence>
<sequence length="202" mass="22457">MKIIHSILAGWLAVLAVGAVAQGSDTLPGKGDVLFRYTNEHGVPVLDNVVPPRFVPGGYEVLNRSGRVLEVVPPQLTEEEVARKRRQAAQRLEDAELLRRYSSLADIENALERKLATAEQDMALLRSNLSSIVRQIEQAEADAASIERNGDQVPPDLVARITNLREEVKVLKQRIAHRQEEAARIKQEFAHAAERFTLLASQ</sequence>
<accession>A0ABP9WUE6</accession>
<feature type="chain" id="PRO_5045554021" description="DUF4124 domain-containing protein" evidence="2">
    <location>
        <begin position="22"/>
        <end position="202"/>
    </location>
</feature>
<evidence type="ECO:0008006" key="5">
    <source>
        <dbReference type="Google" id="ProtNLM"/>
    </source>
</evidence>
<comment type="caution">
    <text evidence="3">The sequence shown here is derived from an EMBL/GenBank/DDBJ whole genome shotgun (WGS) entry which is preliminary data.</text>
</comment>
<protein>
    <recommendedName>
        <fullName evidence="5">DUF4124 domain-containing protein</fullName>
    </recommendedName>
</protein>
<gene>
    <name evidence="3" type="ORF">Maes01_02466</name>
</gene>
<organism evidence="3 4">
    <name type="scientific">Microbulbifer aestuariivivens</name>
    <dbReference type="NCBI Taxonomy" id="1908308"/>
    <lineage>
        <taxon>Bacteria</taxon>
        <taxon>Pseudomonadati</taxon>
        <taxon>Pseudomonadota</taxon>
        <taxon>Gammaproteobacteria</taxon>
        <taxon>Cellvibrionales</taxon>
        <taxon>Microbulbiferaceae</taxon>
        <taxon>Microbulbifer</taxon>
    </lineage>
</organism>
<dbReference type="EMBL" id="BAABRT010000021">
    <property type="protein sequence ID" value="GAA5525893.1"/>
    <property type="molecule type" value="Genomic_DNA"/>
</dbReference>
<dbReference type="Proteomes" id="UP001408594">
    <property type="component" value="Unassembled WGS sequence"/>
</dbReference>
<feature type="coiled-coil region" evidence="1">
    <location>
        <begin position="78"/>
        <end position="188"/>
    </location>
</feature>
<proteinExistence type="predicted"/>
<name>A0ABP9WUE6_9GAMM</name>
<keyword evidence="2" id="KW-0732">Signal</keyword>
<keyword evidence="1" id="KW-0175">Coiled coil</keyword>